<dbReference type="SUPFAM" id="SSF69572">
    <property type="entry name" value="Activating enzymes of the ubiquitin-like proteins"/>
    <property type="match status" value="1"/>
</dbReference>
<gene>
    <name evidence="2" type="ORF">AAND1436_LOCUS33283</name>
</gene>
<dbReference type="Pfam" id="PF08825">
    <property type="entry name" value="E2_bind"/>
    <property type="match status" value="1"/>
</dbReference>
<protein>
    <recommendedName>
        <fullName evidence="1">E2 binding domain-containing protein</fullName>
    </recommendedName>
</protein>
<dbReference type="SMART" id="SM01181">
    <property type="entry name" value="E2_bind"/>
    <property type="match status" value="1"/>
</dbReference>
<accession>A0A7S2H6I4</accession>
<proteinExistence type="predicted"/>
<organism evidence="2">
    <name type="scientific">Alexandrium andersonii</name>
    <dbReference type="NCBI Taxonomy" id="327968"/>
    <lineage>
        <taxon>Eukaryota</taxon>
        <taxon>Sar</taxon>
        <taxon>Alveolata</taxon>
        <taxon>Dinophyceae</taxon>
        <taxon>Gonyaulacales</taxon>
        <taxon>Pyrocystaceae</taxon>
        <taxon>Alexandrium</taxon>
    </lineage>
</organism>
<dbReference type="InterPro" id="IPR035985">
    <property type="entry name" value="Ubiquitin-activating_enz"/>
</dbReference>
<sequence length="123" mass="13709">MMYMGQTGVYTHTFLYEKKDDCMVCGGGLLTLKRPASSTLQQLLDSLGEHPSYQLKRPSISGTRGVVFVQNPKALREQHEYKLPQTLGQLVDGAEPVFDEGEELIVTDPTLPSKLRLKVILES</sequence>
<evidence type="ECO:0000313" key="2">
    <source>
        <dbReference type="EMBL" id="CAD9481560.1"/>
    </source>
</evidence>
<dbReference type="EMBL" id="HBGQ01069215">
    <property type="protein sequence ID" value="CAD9481560.1"/>
    <property type="molecule type" value="Transcribed_RNA"/>
</dbReference>
<dbReference type="GO" id="GO:0045116">
    <property type="term" value="P:protein neddylation"/>
    <property type="evidence" value="ECO:0007669"/>
    <property type="project" value="InterPro"/>
</dbReference>
<dbReference type="AlphaFoldDB" id="A0A7S2H6I4"/>
<reference evidence="2" key="1">
    <citation type="submission" date="2021-01" db="EMBL/GenBank/DDBJ databases">
        <authorList>
            <person name="Corre E."/>
            <person name="Pelletier E."/>
            <person name="Niang G."/>
            <person name="Scheremetjew M."/>
            <person name="Finn R."/>
            <person name="Kale V."/>
            <person name="Holt S."/>
            <person name="Cochrane G."/>
            <person name="Meng A."/>
            <person name="Brown T."/>
            <person name="Cohen L."/>
        </authorList>
    </citation>
    <scope>NUCLEOTIDE SEQUENCE</scope>
    <source>
        <strain evidence="2">CCMP2222</strain>
    </source>
</reference>
<dbReference type="InterPro" id="IPR014929">
    <property type="entry name" value="E2-binding"/>
</dbReference>
<name>A0A7S2H6I4_9DINO</name>
<dbReference type="GO" id="GO:0019781">
    <property type="term" value="F:NEDD8 activating enzyme activity"/>
    <property type="evidence" value="ECO:0007669"/>
    <property type="project" value="InterPro"/>
</dbReference>
<dbReference type="Gene3D" id="3.10.290.20">
    <property type="entry name" value="Ubiquitin-like 2 activating enzyme e1b. Chain: B, domain 3"/>
    <property type="match status" value="1"/>
</dbReference>
<feature type="domain" description="E2 binding" evidence="1">
    <location>
        <begin position="32"/>
        <end position="122"/>
    </location>
</feature>
<evidence type="ECO:0000259" key="1">
    <source>
        <dbReference type="SMART" id="SM01181"/>
    </source>
</evidence>